<dbReference type="GO" id="GO:0003677">
    <property type="term" value="F:DNA binding"/>
    <property type="evidence" value="ECO:0007669"/>
    <property type="project" value="InterPro"/>
</dbReference>
<gene>
    <name evidence="2" type="ordered locus">Mesil_0487</name>
</gene>
<dbReference type="AlphaFoldDB" id="D7B9Y7"/>
<accession>D7B9Y7</accession>
<dbReference type="CDD" id="cd00093">
    <property type="entry name" value="HTH_XRE"/>
    <property type="match status" value="1"/>
</dbReference>
<reference evidence="2 3" key="1">
    <citation type="journal article" date="2010" name="Stand. Genomic Sci.">
        <title>Complete genome sequence of Meiothermus silvanus type strain (VI-R2).</title>
        <authorList>
            <person name="Sikorski J."/>
            <person name="Tindall B.J."/>
            <person name="Lowry S."/>
            <person name="Lucas S."/>
            <person name="Nolan M."/>
            <person name="Copeland A."/>
            <person name="Glavina Del Rio T."/>
            <person name="Tice H."/>
            <person name="Cheng J.F."/>
            <person name="Han C."/>
            <person name="Pitluck S."/>
            <person name="Liolios K."/>
            <person name="Ivanova N."/>
            <person name="Mavromatis K."/>
            <person name="Mikhailova N."/>
            <person name="Pati A."/>
            <person name="Goodwin L."/>
            <person name="Chen A."/>
            <person name="Palaniappan K."/>
            <person name="Land M."/>
            <person name="Hauser L."/>
            <person name="Chang Y.J."/>
            <person name="Jeffries C.D."/>
            <person name="Rohde M."/>
            <person name="Goker M."/>
            <person name="Woyke T."/>
            <person name="Bristow J."/>
            <person name="Eisen J.A."/>
            <person name="Markowitz V."/>
            <person name="Hugenholtz P."/>
            <person name="Kyrpides N.C."/>
            <person name="Klenk H.P."/>
            <person name="Lapidus A."/>
        </authorList>
    </citation>
    <scope>NUCLEOTIDE SEQUENCE [LARGE SCALE GENOMIC DNA]</scope>
    <source>
        <strain evidence="3">ATCC 700542 / DSM 9946 / VI-R2</strain>
    </source>
</reference>
<proteinExistence type="predicted"/>
<dbReference type="InterPro" id="IPR010982">
    <property type="entry name" value="Lambda_DNA-bd_dom_sf"/>
</dbReference>
<protein>
    <submittedName>
        <fullName evidence="2">Transcriptional regulator, XRE family</fullName>
    </submittedName>
</protein>
<name>D7B9Y7_ALLS1</name>
<evidence type="ECO:0000313" key="3">
    <source>
        <dbReference type="Proteomes" id="UP000001916"/>
    </source>
</evidence>
<dbReference type="HOGENOM" id="CLU_1089066_0_0_0"/>
<dbReference type="Pfam" id="PF01381">
    <property type="entry name" value="HTH_3"/>
    <property type="match status" value="1"/>
</dbReference>
<evidence type="ECO:0000313" key="2">
    <source>
        <dbReference type="EMBL" id="ADH62421.1"/>
    </source>
</evidence>
<dbReference type="Proteomes" id="UP000001916">
    <property type="component" value="Chromosome"/>
</dbReference>
<evidence type="ECO:0000259" key="1">
    <source>
        <dbReference type="PROSITE" id="PS50943"/>
    </source>
</evidence>
<sequence>MQYNIPMAKKSFRTASQPSENIAPDWARLLVARREKLGLSREALALAAGISPSLIAKLERGTHDIRDMSVGRLQALLRALHLPSLDLLLGGSEGGDFPSTPGLTPLPYYPALAPACVGEEAPGRSHLDTRLLPTRPGYAGFFLATLEGDALCSEDLPLAEGSLLVVERKPARERGMVLLGLVVASPLGEHLKETRRPLLYRLPSEPRLVRPVGGVGTVYWLLPDGSLQLPAGKKTPMYPLAVGVVYGEFRQL</sequence>
<dbReference type="STRING" id="526227.Mesil_0487"/>
<dbReference type="Gene3D" id="1.10.260.40">
    <property type="entry name" value="lambda repressor-like DNA-binding domains"/>
    <property type="match status" value="1"/>
</dbReference>
<feature type="domain" description="HTH cro/C1-type" evidence="1">
    <location>
        <begin position="30"/>
        <end position="88"/>
    </location>
</feature>
<dbReference type="EMBL" id="CP002042">
    <property type="protein sequence ID" value="ADH62421.1"/>
    <property type="molecule type" value="Genomic_DNA"/>
</dbReference>
<dbReference type="PROSITE" id="PS50943">
    <property type="entry name" value="HTH_CROC1"/>
    <property type="match status" value="1"/>
</dbReference>
<dbReference type="KEGG" id="msv:Mesil_0487"/>
<dbReference type="SUPFAM" id="SSF47413">
    <property type="entry name" value="lambda repressor-like DNA-binding domains"/>
    <property type="match status" value="1"/>
</dbReference>
<dbReference type="InterPro" id="IPR001387">
    <property type="entry name" value="Cro/C1-type_HTH"/>
</dbReference>
<keyword evidence="3" id="KW-1185">Reference proteome</keyword>
<dbReference type="SMART" id="SM00530">
    <property type="entry name" value="HTH_XRE"/>
    <property type="match status" value="1"/>
</dbReference>
<dbReference type="eggNOG" id="COG1813">
    <property type="taxonomic scope" value="Bacteria"/>
</dbReference>
<organism evidence="2 3">
    <name type="scientific">Allomeiothermus silvanus (strain ATCC 700542 / DSM 9946 / NBRC 106475 / NCIMB 13440 / VI-R2)</name>
    <name type="common">Thermus silvanus</name>
    <dbReference type="NCBI Taxonomy" id="526227"/>
    <lineage>
        <taxon>Bacteria</taxon>
        <taxon>Thermotogati</taxon>
        <taxon>Deinococcota</taxon>
        <taxon>Deinococci</taxon>
        <taxon>Thermales</taxon>
        <taxon>Thermaceae</taxon>
        <taxon>Allomeiothermus</taxon>
    </lineage>
</organism>